<dbReference type="InterPro" id="IPR037522">
    <property type="entry name" value="HD_GYP_dom"/>
</dbReference>
<feature type="transmembrane region" description="Helical" evidence="1">
    <location>
        <begin position="76"/>
        <end position="93"/>
    </location>
</feature>
<feature type="transmembrane region" description="Helical" evidence="1">
    <location>
        <begin position="48"/>
        <end position="69"/>
    </location>
</feature>
<dbReference type="PANTHER" id="PTHR43155">
    <property type="entry name" value="CYCLIC DI-GMP PHOSPHODIESTERASE PA4108-RELATED"/>
    <property type="match status" value="1"/>
</dbReference>
<dbReference type="CDD" id="cd00077">
    <property type="entry name" value="HDc"/>
    <property type="match status" value="1"/>
</dbReference>
<dbReference type="InterPro" id="IPR003607">
    <property type="entry name" value="HD/PDEase_dom"/>
</dbReference>
<feature type="transmembrane region" description="Helical" evidence="1">
    <location>
        <begin position="123"/>
        <end position="144"/>
    </location>
</feature>
<dbReference type="OrthoDB" id="9804747at2"/>
<dbReference type="SMART" id="SM00471">
    <property type="entry name" value="HDc"/>
    <property type="match status" value="1"/>
</dbReference>
<keyword evidence="1" id="KW-1133">Transmembrane helix</keyword>
<dbReference type="NCBIfam" id="TIGR00254">
    <property type="entry name" value="GGDEF"/>
    <property type="match status" value="1"/>
</dbReference>
<evidence type="ECO:0000313" key="5">
    <source>
        <dbReference type="EMBL" id="PAB58230.1"/>
    </source>
</evidence>
<protein>
    <submittedName>
        <fullName evidence="5">Diguanylate cyclase</fullName>
    </submittedName>
</protein>
<feature type="domain" description="HD-GYP" evidence="4">
    <location>
        <begin position="363"/>
        <end position="550"/>
    </location>
</feature>
<gene>
    <name evidence="5" type="ORF">CCE28_16465</name>
</gene>
<feature type="domain" description="GGDEF" evidence="2">
    <location>
        <begin position="216"/>
        <end position="351"/>
    </location>
</feature>
<keyword evidence="1" id="KW-0472">Membrane</keyword>
<dbReference type="Pfam" id="PF13487">
    <property type="entry name" value="HD_5"/>
    <property type="match status" value="1"/>
</dbReference>
<dbReference type="SUPFAM" id="SSF109604">
    <property type="entry name" value="HD-domain/PDEase-like"/>
    <property type="match status" value="1"/>
</dbReference>
<evidence type="ECO:0000259" key="2">
    <source>
        <dbReference type="PROSITE" id="PS50887"/>
    </source>
</evidence>
<dbReference type="InterPro" id="IPR029787">
    <property type="entry name" value="Nucleotide_cyclase"/>
</dbReference>
<feature type="transmembrane region" description="Helical" evidence="1">
    <location>
        <begin position="20"/>
        <end position="42"/>
    </location>
</feature>
<keyword evidence="6" id="KW-1185">Reference proteome</keyword>
<dbReference type="InterPro" id="IPR006674">
    <property type="entry name" value="HD_domain"/>
</dbReference>
<feature type="transmembrane region" description="Helical" evidence="1">
    <location>
        <begin position="156"/>
        <end position="174"/>
    </location>
</feature>
<accession>A0A267MHF6</accession>
<organism evidence="5 6">
    <name type="scientific">Anaeromicrobium sediminis</name>
    <dbReference type="NCBI Taxonomy" id="1478221"/>
    <lineage>
        <taxon>Bacteria</taxon>
        <taxon>Bacillati</taxon>
        <taxon>Bacillota</taxon>
        <taxon>Clostridia</taxon>
        <taxon>Peptostreptococcales</taxon>
        <taxon>Thermotaleaceae</taxon>
        <taxon>Anaeromicrobium</taxon>
    </lineage>
</organism>
<dbReference type="SUPFAM" id="SSF55073">
    <property type="entry name" value="Nucleotide cyclase"/>
    <property type="match status" value="1"/>
</dbReference>
<evidence type="ECO:0000313" key="6">
    <source>
        <dbReference type="Proteomes" id="UP000216024"/>
    </source>
</evidence>
<dbReference type="AlphaFoldDB" id="A0A267MHF6"/>
<dbReference type="Proteomes" id="UP000216024">
    <property type="component" value="Unassembled WGS sequence"/>
</dbReference>
<evidence type="ECO:0000259" key="4">
    <source>
        <dbReference type="PROSITE" id="PS51832"/>
    </source>
</evidence>
<dbReference type="CDD" id="cd01949">
    <property type="entry name" value="GGDEF"/>
    <property type="match status" value="1"/>
</dbReference>
<feature type="domain" description="HD" evidence="3">
    <location>
        <begin position="385"/>
        <end position="507"/>
    </location>
</feature>
<dbReference type="PROSITE" id="PS51832">
    <property type="entry name" value="HD_GYP"/>
    <property type="match status" value="1"/>
</dbReference>
<dbReference type="PROSITE" id="PS50887">
    <property type="entry name" value="GGDEF"/>
    <property type="match status" value="1"/>
</dbReference>
<dbReference type="Gene3D" id="3.30.70.270">
    <property type="match status" value="1"/>
</dbReference>
<dbReference type="PANTHER" id="PTHR43155:SF2">
    <property type="entry name" value="CYCLIC DI-GMP PHOSPHODIESTERASE PA4108"/>
    <property type="match status" value="1"/>
</dbReference>
<name>A0A267MHF6_9FIRM</name>
<dbReference type="RefSeq" id="WP_095134832.1">
    <property type="nucleotide sequence ID" value="NZ_NIBG01000018.1"/>
</dbReference>
<evidence type="ECO:0000259" key="3">
    <source>
        <dbReference type="PROSITE" id="PS51831"/>
    </source>
</evidence>
<sequence length="550" mass="62993">MKTTREREIRIHEIVSIVKVLTILQAAIILFVGLEFNVGIGVVRSSQYNILLLMLITMGVLVVAYKFFINRNKGKLFHIIETLFLVIFFTTLINITGGYLSLYKPVFIFLIIVSSIQHGKKFGLNVASICSIIILGMDLIQAGYSGINSYFESDLILSGIFILTAWLLGHYIELENEYRDNIMELAVKDELTDLYNHRYFQEYLHKEIKKAEEEKNVVSLLLLDIDYFKNYNDCYGHTEGDKVLTEIGHILKKEVGDNGMVARYGGEEFTVVLPGKTLNEAVAIGENLRFAVEKNHFDGEEALPYEKLTISVGVSSYPEKSIGKDELINSADDALYRAKFFHKNRVESYVSILEELKKEIEDKHIDLISSIKTLISVINAKDRYTYAHTERVVMYCDMLGKRLGLSEDDAKKLKYAAYLHDIGKINVSKAVLNKKTKLTDEEWSSMKMHPNYGVDIIKPVESLKDIIPLILHHHERYDGRGYPSSLKGKNIPYLSRILTVVDSFDAMTSNRPYKMAKTFDEAIEELLKYKESQFDPHITDEFIEIIKEKL</sequence>
<dbReference type="Gene3D" id="1.10.3210.10">
    <property type="entry name" value="Hypothetical protein af1432"/>
    <property type="match status" value="1"/>
</dbReference>
<dbReference type="PROSITE" id="PS51831">
    <property type="entry name" value="HD"/>
    <property type="match status" value="1"/>
</dbReference>
<keyword evidence="1" id="KW-0812">Transmembrane</keyword>
<evidence type="ECO:0000256" key="1">
    <source>
        <dbReference type="SAM" id="Phobius"/>
    </source>
</evidence>
<dbReference type="SMART" id="SM00267">
    <property type="entry name" value="GGDEF"/>
    <property type="match status" value="1"/>
</dbReference>
<feature type="transmembrane region" description="Helical" evidence="1">
    <location>
        <begin position="99"/>
        <end position="116"/>
    </location>
</feature>
<dbReference type="Pfam" id="PF00990">
    <property type="entry name" value="GGDEF"/>
    <property type="match status" value="1"/>
</dbReference>
<dbReference type="InterPro" id="IPR000160">
    <property type="entry name" value="GGDEF_dom"/>
</dbReference>
<dbReference type="FunFam" id="3.30.70.270:FF:000001">
    <property type="entry name" value="Diguanylate cyclase domain protein"/>
    <property type="match status" value="1"/>
</dbReference>
<proteinExistence type="predicted"/>
<dbReference type="InterPro" id="IPR043128">
    <property type="entry name" value="Rev_trsase/Diguanyl_cyclase"/>
</dbReference>
<comment type="caution">
    <text evidence="5">The sequence shown here is derived from an EMBL/GenBank/DDBJ whole genome shotgun (WGS) entry which is preliminary data.</text>
</comment>
<dbReference type="EMBL" id="NIBG01000018">
    <property type="protein sequence ID" value="PAB58230.1"/>
    <property type="molecule type" value="Genomic_DNA"/>
</dbReference>
<reference evidence="5 6" key="1">
    <citation type="submission" date="2017-06" db="EMBL/GenBank/DDBJ databases">
        <title>Draft genome sequence of anaerobic fermentative bacterium Anaeromicrobium sediminis DY2726D isolated from West Pacific Ocean sediments.</title>
        <authorList>
            <person name="Zeng X."/>
        </authorList>
    </citation>
    <scope>NUCLEOTIDE SEQUENCE [LARGE SCALE GENOMIC DNA]</scope>
    <source>
        <strain evidence="5 6">DY2726D</strain>
    </source>
</reference>